<sequence length="99" mass="10796">MEFLPSNSEINLISPPSLPSSVAVACYRGGRESYGGQGGKMAEVICAWCNGLIGLKSSSSEITHGICQSCYEKELAKLKNISEEKKLELRQLDDDKNEN</sequence>
<proteinExistence type="predicted"/>
<organism evidence="1 2">
    <name type="scientific">Candidatus Buchananbacteria bacterium RBG_13_36_9</name>
    <dbReference type="NCBI Taxonomy" id="1797530"/>
    <lineage>
        <taxon>Bacteria</taxon>
        <taxon>Candidatus Buchananiibacteriota</taxon>
    </lineage>
</organism>
<dbReference type="Proteomes" id="UP000176498">
    <property type="component" value="Unassembled WGS sequence"/>
</dbReference>
<evidence type="ECO:0000313" key="1">
    <source>
        <dbReference type="EMBL" id="OGY41711.1"/>
    </source>
</evidence>
<comment type="caution">
    <text evidence="1">The sequence shown here is derived from an EMBL/GenBank/DDBJ whole genome shotgun (WGS) entry which is preliminary data.</text>
</comment>
<reference evidence="1 2" key="1">
    <citation type="journal article" date="2016" name="Nat. Commun.">
        <title>Thousands of microbial genomes shed light on interconnected biogeochemical processes in an aquifer system.</title>
        <authorList>
            <person name="Anantharaman K."/>
            <person name="Brown C.T."/>
            <person name="Hug L.A."/>
            <person name="Sharon I."/>
            <person name="Castelle C.J."/>
            <person name="Probst A.J."/>
            <person name="Thomas B.C."/>
            <person name="Singh A."/>
            <person name="Wilkins M.J."/>
            <person name="Karaoz U."/>
            <person name="Brodie E.L."/>
            <person name="Williams K.H."/>
            <person name="Hubbard S.S."/>
            <person name="Banfield J.F."/>
        </authorList>
    </citation>
    <scope>NUCLEOTIDE SEQUENCE [LARGE SCALE GENOMIC DNA]</scope>
</reference>
<evidence type="ECO:0000313" key="2">
    <source>
        <dbReference type="Proteomes" id="UP000176498"/>
    </source>
</evidence>
<name>A0A1G1XP14_9BACT</name>
<protein>
    <submittedName>
        <fullName evidence="1">Uncharacterized protein</fullName>
    </submittedName>
</protein>
<gene>
    <name evidence="1" type="ORF">A2Y82_02405</name>
</gene>
<dbReference type="AlphaFoldDB" id="A0A1G1XP14"/>
<accession>A0A1G1XP14</accession>
<dbReference type="EMBL" id="MHHZ01000014">
    <property type="protein sequence ID" value="OGY41711.1"/>
    <property type="molecule type" value="Genomic_DNA"/>
</dbReference>